<sequence>MGTSEAWSVRHARLRAVLHAPDVSAAIAPLVAYAARHAPALRVLESRRSDARDEGRLGRELDCALALLWATGHVPRHVQIERTRAFLRPRLDDIQQASLQASDFSSQCTLQHGATGTVEIVRCRMNRQLYVLKTILKGIARREDFRFSPVFESQLLAQGGRDGSHGAYTPRLHAAFQSVRSVHMVMEYFPAGDLDALLQAAAQAEVGYPGKSTTGGLLHESWVVRYAMDMVAALGWLHALQFVHRDVKPSNFLLDKSGRLKLCDFATCAPFRTFDEHRRVLAYYTKRPAGTCDYIAPEILRCEEERLQHEYTLSPVSGEDAAPVPDAHIAGAYGPAVDWWSLGVVLYEMAFGRLPFWAPQPADVYARIAHHEQHFALPTPLPCSAELADLICSLVCAEPRRLGRHSTSEVQAHPALRDAPWHDLAQRAPPFVPDLGHAHASQLSVLHSPGGRGDATAGLDSVTLDTPPSFSAMFQGPLDQFPGLESADVSWAPDASVGRIASPPASSPRPPDHDAAPPAGPPPSPLGAAACADVDMHFCAFSFLPEAEALAPPMPPLVRRTSTSPPAASTPFGKSISPIPSPSPSTQLSPDGERRVRASMMHTPFKPADTPPVAHSPYPFPPPARPLQAAHSPLTLVHTMGADSRHSGGSTSKRSVSERQAWAEMMEAVERSVRKPRARDAPPRLSKLRLMADEYSSSDESGSSHESTGSMASSPSTSPALRHRASCREMRRSMTDDVRLPELRQRRSTRQLRLDAQVTSTPTRAARSLSMLPADGPPAASPPRGHTLRMLRGSASVRDFRAEYVRLETESLVLPTLGAPHARAAPRTAKDSRRTLSEYRRAPRTLNESEDAFGRRTSLTQPPMARRMQSSLGLSGLYRQGRLGSGVPRAPSVPSVPEVQSPPRDALDSMAEEQAHIEGHVSSLERELRQLRTRVDRMPL</sequence>
<dbReference type="AlphaFoldDB" id="A0AAF0E3T1"/>
<evidence type="ECO:0000313" key="7">
    <source>
        <dbReference type="EMBL" id="WFD18957.1"/>
    </source>
</evidence>
<dbReference type="InterPro" id="IPR008271">
    <property type="entry name" value="Ser/Thr_kinase_AS"/>
</dbReference>
<dbReference type="PROSITE" id="PS50011">
    <property type="entry name" value="PROTEIN_KINASE_DOM"/>
    <property type="match status" value="1"/>
</dbReference>
<dbReference type="SUPFAM" id="SSF56112">
    <property type="entry name" value="Protein kinase-like (PK-like)"/>
    <property type="match status" value="1"/>
</dbReference>
<dbReference type="GO" id="GO:0005737">
    <property type="term" value="C:cytoplasm"/>
    <property type="evidence" value="ECO:0007669"/>
    <property type="project" value="TreeGrafter"/>
</dbReference>
<feature type="compositionally biased region" description="Basic and acidic residues" evidence="5">
    <location>
        <begin position="726"/>
        <end position="745"/>
    </location>
</feature>
<keyword evidence="8" id="KW-1185">Reference proteome</keyword>
<feature type="compositionally biased region" description="Basic and acidic residues" evidence="5">
    <location>
        <begin position="673"/>
        <end position="682"/>
    </location>
</feature>
<feature type="region of interest" description="Disordered" evidence="5">
    <location>
        <begin position="496"/>
        <end position="527"/>
    </location>
</feature>
<dbReference type="GO" id="GO:0031032">
    <property type="term" value="P:actomyosin structure organization"/>
    <property type="evidence" value="ECO:0007669"/>
    <property type="project" value="TreeGrafter"/>
</dbReference>
<evidence type="ECO:0000256" key="2">
    <source>
        <dbReference type="ARBA" id="ARBA00038271"/>
    </source>
</evidence>
<dbReference type="Gene3D" id="1.10.510.10">
    <property type="entry name" value="Transferase(Phosphotransferase) domain 1"/>
    <property type="match status" value="1"/>
</dbReference>
<feature type="compositionally biased region" description="Low complexity" evidence="5">
    <location>
        <begin position="892"/>
        <end position="903"/>
    </location>
</feature>
<dbReference type="EMBL" id="CP119909">
    <property type="protein sequence ID" value="WFD18957.1"/>
    <property type="molecule type" value="Genomic_DNA"/>
</dbReference>
<proteinExistence type="inferred from homology"/>
<evidence type="ECO:0000256" key="4">
    <source>
        <dbReference type="ARBA" id="ARBA00048679"/>
    </source>
</evidence>
<evidence type="ECO:0000256" key="5">
    <source>
        <dbReference type="SAM" id="MobiDB-lite"/>
    </source>
</evidence>
<dbReference type="PANTHER" id="PTHR22988">
    <property type="entry name" value="MYOTONIC DYSTROPHY S/T KINASE-RELATED"/>
    <property type="match status" value="1"/>
</dbReference>
<dbReference type="Pfam" id="PF00069">
    <property type="entry name" value="Pkinase"/>
    <property type="match status" value="2"/>
</dbReference>
<feature type="region of interest" description="Disordered" evidence="5">
    <location>
        <begin position="673"/>
        <end position="787"/>
    </location>
</feature>
<dbReference type="SMART" id="SM00220">
    <property type="entry name" value="S_TKc"/>
    <property type="match status" value="1"/>
</dbReference>
<dbReference type="GO" id="GO:0005524">
    <property type="term" value="F:ATP binding"/>
    <property type="evidence" value="ECO:0007669"/>
    <property type="project" value="InterPro"/>
</dbReference>
<accession>A0AAF0E3T1</accession>
<dbReference type="InterPro" id="IPR000719">
    <property type="entry name" value="Prot_kinase_dom"/>
</dbReference>
<evidence type="ECO:0000256" key="3">
    <source>
        <dbReference type="ARBA" id="ARBA00047899"/>
    </source>
</evidence>
<feature type="domain" description="Protein kinase" evidence="6">
    <location>
        <begin position="104"/>
        <end position="416"/>
    </location>
</feature>
<evidence type="ECO:0000259" key="6">
    <source>
        <dbReference type="PROSITE" id="PS50011"/>
    </source>
</evidence>
<gene>
    <name evidence="7" type="ORF">MCAP1_001170</name>
</gene>
<comment type="catalytic activity">
    <reaction evidence="4">
        <text>L-seryl-[protein] + ATP = O-phospho-L-seryl-[protein] + ADP + H(+)</text>
        <dbReference type="Rhea" id="RHEA:17989"/>
        <dbReference type="Rhea" id="RHEA-COMP:9863"/>
        <dbReference type="Rhea" id="RHEA-COMP:11604"/>
        <dbReference type="ChEBI" id="CHEBI:15378"/>
        <dbReference type="ChEBI" id="CHEBI:29999"/>
        <dbReference type="ChEBI" id="CHEBI:30616"/>
        <dbReference type="ChEBI" id="CHEBI:83421"/>
        <dbReference type="ChEBI" id="CHEBI:456216"/>
        <dbReference type="EC" id="2.7.11.1"/>
    </reaction>
</comment>
<keyword evidence="1" id="KW-0597">Phosphoprotein</keyword>
<evidence type="ECO:0000313" key="8">
    <source>
        <dbReference type="Proteomes" id="UP001220961"/>
    </source>
</evidence>
<organism evidence="7 8">
    <name type="scientific">Malassezia caprae</name>
    <dbReference type="NCBI Taxonomy" id="1381934"/>
    <lineage>
        <taxon>Eukaryota</taxon>
        <taxon>Fungi</taxon>
        <taxon>Dikarya</taxon>
        <taxon>Basidiomycota</taxon>
        <taxon>Ustilaginomycotina</taxon>
        <taxon>Malasseziomycetes</taxon>
        <taxon>Malasseziales</taxon>
        <taxon>Malasseziaceae</taxon>
        <taxon>Malassezia</taxon>
    </lineage>
</organism>
<reference evidence="7" key="1">
    <citation type="submission" date="2023-03" db="EMBL/GenBank/DDBJ databases">
        <title>Mating type loci evolution in Malassezia.</title>
        <authorList>
            <person name="Coelho M.A."/>
        </authorList>
    </citation>
    <scope>NUCLEOTIDE SEQUENCE</scope>
    <source>
        <strain evidence="7">CBS 10434</strain>
    </source>
</reference>
<dbReference type="InterPro" id="IPR050839">
    <property type="entry name" value="Rho-assoc_Ser/Thr_Kinase"/>
</dbReference>
<feature type="region of interest" description="Disordered" evidence="5">
    <location>
        <begin position="554"/>
        <end position="594"/>
    </location>
</feature>
<evidence type="ECO:0000256" key="1">
    <source>
        <dbReference type="ARBA" id="ARBA00022553"/>
    </source>
</evidence>
<dbReference type="PANTHER" id="PTHR22988:SF71">
    <property type="entry name" value="CITRON RHO-INTERACTING KINASE"/>
    <property type="match status" value="1"/>
</dbReference>
<dbReference type="GO" id="GO:0005856">
    <property type="term" value="C:cytoskeleton"/>
    <property type="evidence" value="ECO:0007669"/>
    <property type="project" value="TreeGrafter"/>
</dbReference>
<feature type="compositionally biased region" description="Low complexity" evidence="5">
    <location>
        <begin position="698"/>
        <end position="720"/>
    </location>
</feature>
<dbReference type="Gene3D" id="3.30.200.20">
    <property type="entry name" value="Phosphorylase Kinase, domain 1"/>
    <property type="match status" value="1"/>
</dbReference>
<name>A0AAF0E3T1_9BASI</name>
<dbReference type="Proteomes" id="UP001220961">
    <property type="component" value="Chromosome 2"/>
</dbReference>
<dbReference type="InterPro" id="IPR011009">
    <property type="entry name" value="Kinase-like_dom_sf"/>
</dbReference>
<feature type="region of interest" description="Disordered" evidence="5">
    <location>
        <begin position="883"/>
        <end position="910"/>
    </location>
</feature>
<dbReference type="PROSITE" id="PS00108">
    <property type="entry name" value="PROTEIN_KINASE_ST"/>
    <property type="match status" value="1"/>
</dbReference>
<comment type="similarity">
    <text evidence="2">Belongs to the protein kinase superfamily. STE Ser/Thr protein kinase family. COT1 subfamily.</text>
</comment>
<protein>
    <recommendedName>
        <fullName evidence="6">Protein kinase domain-containing protein</fullName>
    </recommendedName>
</protein>
<dbReference type="GO" id="GO:0004674">
    <property type="term" value="F:protein serine/threonine kinase activity"/>
    <property type="evidence" value="ECO:0007669"/>
    <property type="project" value="UniProtKB-EC"/>
</dbReference>
<comment type="catalytic activity">
    <reaction evidence="3">
        <text>L-threonyl-[protein] + ATP = O-phospho-L-threonyl-[protein] + ADP + H(+)</text>
        <dbReference type="Rhea" id="RHEA:46608"/>
        <dbReference type="Rhea" id="RHEA-COMP:11060"/>
        <dbReference type="Rhea" id="RHEA-COMP:11605"/>
        <dbReference type="ChEBI" id="CHEBI:15378"/>
        <dbReference type="ChEBI" id="CHEBI:30013"/>
        <dbReference type="ChEBI" id="CHEBI:30616"/>
        <dbReference type="ChEBI" id="CHEBI:61977"/>
        <dbReference type="ChEBI" id="CHEBI:456216"/>
        <dbReference type="EC" id="2.7.11.1"/>
    </reaction>
</comment>